<dbReference type="GO" id="GO:0003746">
    <property type="term" value="F:translation elongation factor activity"/>
    <property type="evidence" value="ECO:0007669"/>
    <property type="project" value="UniProtKB-UniRule"/>
</dbReference>
<evidence type="ECO:0000256" key="5">
    <source>
        <dbReference type="HAMAP-Rule" id="MF_00050"/>
    </source>
</evidence>
<dbReference type="Pfam" id="PF00889">
    <property type="entry name" value="EF_TS"/>
    <property type="match status" value="1"/>
</dbReference>
<evidence type="ECO:0000256" key="6">
    <source>
        <dbReference type="RuleBase" id="RU000642"/>
    </source>
</evidence>
<comment type="subcellular location">
    <subcellularLocation>
        <location evidence="5 7">Cytoplasm</location>
    </subcellularLocation>
</comment>
<dbReference type="InterPro" id="IPR018101">
    <property type="entry name" value="Transl_elong_Ts_CS"/>
</dbReference>
<dbReference type="NCBIfam" id="TIGR00116">
    <property type="entry name" value="tsf"/>
    <property type="match status" value="1"/>
</dbReference>
<name>A0A1F4VT11_UNCKA</name>
<evidence type="ECO:0000256" key="2">
    <source>
        <dbReference type="ARBA" id="ARBA00016956"/>
    </source>
</evidence>
<dbReference type="HAMAP" id="MF_00050">
    <property type="entry name" value="EF_Ts"/>
    <property type="match status" value="1"/>
</dbReference>
<dbReference type="InterPro" id="IPR001816">
    <property type="entry name" value="Transl_elong_EFTs/EF1B"/>
</dbReference>
<comment type="function">
    <text evidence="5 6">Associates with the EF-Tu.GDP complex and induces the exchange of GDP to GTP. It remains bound to the aminoacyl-tRNA.EF-Tu.GTP complex up to the GTP hydrolysis stage on the ribosome.</text>
</comment>
<dbReference type="AlphaFoldDB" id="A0A1F4VT11"/>
<reference evidence="9 10" key="1">
    <citation type="journal article" date="2016" name="Nat. Commun.">
        <title>Thousands of microbial genomes shed light on interconnected biogeochemical processes in an aquifer system.</title>
        <authorList>
            <person name="Anantharaman K."/>
            <person name="Brown C.T."/>
            <person name="Hug L.A."/>
            <person name="Sharon I."/>
            <person name="Castelle C.J."/>
            <person name="Probst A.J."/>
            <person name="Thomas B.C."/>
            <person name="Singh A."/>
            <person name="Wilkins M.J."/>
            <person name="Karaoz U."/>
            <person name="Brodie E.L."/>
            <person name="Williams K.H."/>
            <person name="Hubbard S.S."/>
            <person name="Banfield J.F."/>
        </authorList>
    </citation>
    <scope>NUCLEOTIDE SEQUENCE [LARGE SCALE GENOMIC DNA]</scope>
</reference>
<evidence type="ECO:0000313" key="10">
    <source>
        <dbReference type="Proteomes" id="UP000178964"/>
    </source>
</evidence>
<keyword evidence="3 5" id="KW-0251">Elongation factor</keyword>
<dbReference type="EMBL" id="MEVK01000004">
    <property type="protein sequence ID" value="OGC59923.1"/>
    <property type="molecule type" value="Genomic_DNA"/>
</dbReference>
<evidence type="ECO:0000256" key="4">
    <source>
        <dbReference type="ARBA" id="ARBA00022917"/>
    </source>
</evidence>
<organism evidence="9 10">
    <name type="scientific">candidate division WWE3 bacterium RIFCSPLOWO2_01_FULL_42_11</name>
    <dbReference type="NCBI Taxonomy" id="1802627"/>
    <lineage>
        <taxon>Bacteria</taxon>
        <taxon>Katanobacteria</taxon>
    </lineage>
</organism>
<proteinExistence type="inferred from homology"/>
<evidence type="ECO:0000256" key="3">
    <source>
        <dbReference type="ARBA" id="ARBA00022768"/>
    </source>
</evidence>
<dbReference type="PANTHER" id="PTHR11741:SF0">
    <property type="entry name" value="ELONGATION FACTOR TS, MITOCHONDRIAL"/>
    <property type="match status" value="1"/>
</dbReference>
<dbReference type="STRING" id="1802627.A3A70_02360"/>
<dbReference type="GO" id="GO:0005737">
    <property type="term" value="C:cytoplasm"/>
    <property type="evidence" value="ECO:0007669"/>
    <property type="project" value="UniProtKB-SubCell"/>
</dbReference>
<dbReference type="SUPFAM" id="SSF46934">
    <property type="entry name" value="UBA-like"/>
    <property type="match status" value="1"/>
</dbReference>
<feature type="domain" description="Translation elongation factor EFTs/EF1B dimerisation" evidence="8">
    <location>
        <begin position="71"/>
        <end position="149"/>
    </location>
</feature>
<dbReference type="SUPFAM" id="SSF54713">
    <property type="entry name" value="Elongation factor Ts (EF-Ts), dimerisation domain"/>
    <property type="match status" value="1"/>
</dbReference>
<protein>
    <recommendedName>
        <fullName evidence="2 5">Elongation factor Ts</fullName>
        <shortName evidence="5">EF-Ts</shortName>
    </recommendedName>
</protein>
<keyword evidence="4 5" id="KW-0648">Protein biosynthesis</keyword>
<dbReference type="PANTHER" id="PTHR11741">
    <property type="entry name" value="ELONGATION FACTOR TS"/>
    <property type="match status" value="1"/>
</dbReference>
<evidence type="ECO:0000313" key="9">
    <source>
        <dbReference type="EMBL" id="OGC59923.1"/>
    </source>
</evidence>
<dbReference type="Gene3D" id="1.10.8.10">
    <property type="entry name" value="DNA helicase RuvA subunit, C-terminal domain"/>
    <property type="match status" value="1"/>
</dbReference>
<evidence type="ECO:0000256" key="7">
    <source>
        <dbReference type="RuleBase" id="RU000643"/>
    </source>
</evidence>
<gene>
    <name evidence="5" type="primary">tsf</name>
    <name evidence="9" type="ORF">A3A70_02360</name>
</gene>
<feature type="region of interest" description="Involved in Mg(2+) ion dislocation from EF-Tu" evidence="5">
    <location>
        <begin position="80"/>
        <end position="83"/>
    </location>
</feature>
<evidence type="ECO:0000259" key="8">
    <source>
        <dbReference type="Pfam" id="PF00889"/>
    </source>
</evidence>
<comment type="similarity">
    <text evidence="1 5 6">Belongs to the EF-Ts family.</text>
</comment>
<dbReference type="InterPro" id="IPR009060">
    <property type="entry name" value="UBA-like_sf"/>
</dbReference>
<dbReference type="FunFam" id="1.10.8.10:FF:000001">
    <property type="entry name" value="Elongation factor Ts"/>
    <property type="match status" value="1"/>
</dbReference>
<dbReference type="InterPro" id="IPR014039">
    <property type="entry name" value="Transl_elong_EFTs/EF1B_dimer"/>
</dbReference>
<accession>A0A1F4VT11</accession>
<keyword evidence="5" id="KW-0963">Cytoplasm</keyword>
<evidence type="ECO:0000256" key="1">
    <source>
        <dbReference type="ARBA" id="ARBA00005532"/>
    </source>
</evidence>
<dbReference type="PROSITE" id="PS01127">
    <property type="entry name" value="EF_TS_2"/>
    <property type="match status" value="1"/>
</dbReference>
<sequence length="151" mass="16967">MINLEEIKKLRDETGVSVIQCKKALEEADGDLAKAKEILAKIAAKLAQSKSDRDSSEGIIYSYIHTNHKIGVLLELSCETDFVARNEDFVKLAHELSMQIASTNPADLDELLPQDYIRDTSMKVQDLIQSTIGKLGENINVRRFTRYQVAE</sequence>
<dbReference type="CDD" id="cd14275">
    <property type="entry name" value="UBA_EF-Ts"/>
    <property type="match status" value="1"/>
</dbReference>
<comment type="caution">
    <text evidence="9">The sequence shown here is derived from an EMBL/GenBank/DDBJ whole genome shotgun (WGS) entry which is preliminary data.</text>
</comment>
<dbReference type="Proteomes" id="UP000178964">
    <property type="component" value="Unassembled WGS sequence"/>
</dbReference>
<dbReference type="Gene3D" id="3.30.479.20">
    <property type="entry name" value="Elongation factor Ts, dimerisation domain"/>
    <property type="match status" value="1"/>
</dbReference>
<dbReference type="InterPro" id="IPR036402">
    <property type="entry name" value="EF-Ts_dimer_sf"/>
</dbReference>